<gene>
    <name evidence="2" type="ORF">A3840_08720</name>
</gene>
<feature type="region of interest" description="Disordered" evidence="1">
    <location>
        <begin position="53"/>
        <end position="79"/>
    </location>
</feature>
<dbReference type="AlphaFoldDB" id="A0A178I062"/>
<evidence type="ECO:0000256" key="1">
    <source>
        <dbReference type="SAM" id="MobiDB-lite"/>
    </source>
</evidence>
<dbReference type="RefSeq" id="WP_067454953.1">
    <property type="nucleotide sequence ID" value="NZ_LVVY01000079.1"/>
</dbReference>
<organism evidence="2 3">
    <name type="scientific">Devosia elaeis</name>
    <dbReference type="NCBI Taxonomy" id="1770058"/>
    <lineage>
        <taxon>Bacteria</taxon>
        <taxon>Pseudomonadati</taxon>
        <taxon>Pseudomonadota</taxon>
        <taxon>Alphaproteobacteria</taxon>
        <taxon>Hyphomicrobiales</taxon>
        <taxon>Devosiaceae</taxon>
        <taxon>Devosia</taxon>
    </lineage>
</organism>
<comment type="caution">
    <text evidence="2">The sequence shown here is derived from an EMBL/GenBank/DDBJ whole genome shotgun (WGS) entry which is preliminary data.</text>
</comment>
<reference evidence="2 3" key="1">
    <citation type="submission" date="2016-03" db="EMBL/GenBank/DDBJ databases">
        <title>Genome sequencing of Devosia sp. S37.</title>
        <authorList>
            <person name="Mohd Nor M."/>
        </authorList>
    </citation>
    <scope>NUCLEOTIDE SEQUENCE [LARGE SCALE GENOMIC DNA]</scope>
    <source>
        <strain evidence="2 3">S37</strain>
    </source>
</reference>
<keyword evidence="3" id="KW-1185">Reference proteome</keyword>
<proteinExistence type="predicted"/>
<sequence>MTDFLTVKAKRTFSHGKELKTKRSDPFDVEAGEARQLESLGYVEIVGKVEKVDEPETHAETPVITGERKPRKAKANADD</sequence>
<dbReference type="Proteomes" id="UP000078389">
    <property type="component" value="Unassembled WGS sequence"/>
</dbReference>
<evidence type="ECO:0000313" key="2">
    <source>
        <dbReference type="EMBL" id="OAM77704.1"/>
    </source>
</evidence>
<accession>A0A178I062</accession>
<protein>
    <submittedName>
        <fullName evidence="2">Uncharacterized protein</fullName>
    </submittedName>
</protein>
<dbReference type="EMBL" id="LVVY01000079">
    <property type="protein sequence ID" value="OAM77704.1"/>
    <property type="molecule type" value="Genomic_DNA"/>
</dbReference>
<feature type="compositionally biased region" description="Basic residues" evidence="1">
    <location>
        <begin position="69"/>
        <end position="79"/>
    </location>
</feature>
<evidence type="ECO:0000313" key="3">
    <source>
        <dbReference type="Proteomes" id="UP000078389"/>
    </source>
</evidence>
<dbReference type="STRING" id="1770058.A3840_08720"/>
<dbReference type="OrthoDB" id="9924674at2"/>
<name>A0A178I062_9HYPH</name>